<protein>
    <submittedName>
        <fullName evidence="2">Chitin deacetylase 9</fullName>
    </submittedName>
</protein>
<dbReference type="GO" id="GO:0005975">
    <property type="term" value="P:carbohydrate metabolic process"/>
    <property type="evidence" value="ECO:0007669"/>
    <property type="project" value="InterPro"/>
</dbReference>
<reference evidence="2 3" key="1">
    <citation type="journal article" date="2021" name="Elife">
        <title>Chloroplast acquisition without the gene transfer in kleptoplastic sea slugs, Plakobranchus ocellatus.</title>
        <authorList>
            <person name="Maeda T."/>
            <person name="Takahashi S."/>
            <person name="Yoshida T."/>
            <person name="Shimamura S."/>
            <person name="Takaki Y."/>
            <person name="Nagai Y."/>
            <person name="Toyoda A."/>
            <person name="Suzuki Y."/>
            <person name="Arimoto A."/>
            <person name="Ishii H."/>
            <person name="Satoh N."/>
            <person name="Nishiyama T."/>
            <person name="Hasebe M."/>
            <person name="Maruyama T."/>
            <person name="Minagawa J."/>
            <person name="Obokata J."/>
            <person name="Shigenobu S."/>
        </authorList>
    </citation>
    <scope>NUCLEOTIDE SEQUENCE [LARGE SCALE GENOMIC DNA]</scope>
</reference>
<dbReference type="SUPFAM" id="SSF88713">
    <property type="entry name" value="Glycoside hydrolase/deacetylase"/>
    <property type="match status" value="1"/>
</dbReference>
<gene>
    <name evidence="2" type="ORF">ElyMa_001152200</name>
</gene>
<proteinExistence type="predicted"/>
<dbReference type="Proteomes" id="UP000762676">
    <property type="component" value="Unassembled WGS sequence"/>
</dbReference>
<comment type="caution">
    <text evidence="2">The sequence shown here is derived from an EMBL/GenBank/DDBJ whole genome shotgun (WGS) entry which is preliminary data.</text>
</comment>
<dbReference type="PANTHER" id="PTHR45985">
    <property type="match status" value="1"/>
</dbReference>
<dbReference type="AlphaFoldDB" id="A0AAV4I1P7"/>
<organism evidence="2 3">
    <name type="scientific">Elysia marginata</name>
    <dbReference type="NCBI Taxonomy" id="1093978"/>
    <lineage>
        <taxon>Eukaryota</taxon>
        <taxon>Metazoa</taxon>
        <taxon>Spiralia</taxon>
        <taxon>Lophotrochozoa</taxon>
        <taxon>Mollusca</taxon>
        <taxon>Gastropoda</taxon>
        <taxon>Heterobranchia</taxon>
        <taxon>Euthyneura</taxon>
        <taxon>Panpulmonata</taxon>
        <taxon>Sacoglossa</taxon>
        <taxon>Placobranchoidea</taxon>
        <taxon>Plakobranchidae</taxon>
        <taxon>Elysia</taxon>
    </lineage>
</organism>
<dbReference type="Gene3D" id="3.20.20.370">
    <property type="entry name" value="Glycoside hydrolase/deacetylase"/>
    <property type="match status" value="1"/>
</dbReference>
<dbReference type="EMBL" id="BMAT01002279">
    <property type="protein sequence ID" value="GFS03526.1"/>
    <property type="molecule type" value="Genomic_DNA"/>
</dbReference>
<keyword evidence="3" id="KW-1185">Reference proteome</keyword>
<evidence type="ECO:0000256" key="1">
    <source>
        <dbReference type="SAM" id="SignalP"/>
    </source>
</evidence>
<evidence type="ECO:0000313" key="3">
    <source>
        <dbReference type="Proteomes" id="UP000762676"/>
    </source>
</evidence>
<name>A0AAV4I1P7_9GAST</name>
<keyword evidence="1" id="KW-0732">Signal</keyword>
<evidence type="ECO:0000313" key="2">
    <source>
        <dbReference type="EMBL" id="GFS03526.1"/>
    </source>
</evidence>
<dbReference type="InterPro" id="IPR011330">
    <property type="entry name" value="Glyco_hydro/deAcase_b/a-brl"/>
</dbReference>
<dbReference type="InterPro" id="IPR052740">
    <property type="entry name" value="CE4"/>
</dbReference>
<feature type="signal peptide" evidence="1">
    <location>
        <begin position="1"/>
        <end position="43"/>
    </location>
</feature>
<sequence length="354" mass="39589">MTRRLCRGAETLQPAVILLRGRMSVETTFRIALLSILLTSILAQHCVPGENCKLPNCRCWDDPKAPGGFGTPDIPQIIIVSFQYGVNSANINNYTQLFAGLKNSNNCPARASFYVTESNTQFEYPRQLFSQGHEVGVSTINVSRPTTTKEWADNFSEVKDKLVQAGIPKAKVLGARAPELVFGGTNQVEGMRSKYLDLQYDSSCLNTKYDMGNYLWPYTFDFVQNLPECTSGVKLNQSFPGVWEFPVADLQFQGLKCAAPSGCSTLIKTEKDAFDLFFNAFSLHYNQRTRPPFMMFIDPNWVTSSKQVRGTKQFLQFVAAAFEDTWIITTQQAMAWIKQPVPASQAAKFGPWGC</sequence>
<feature type="chain" id="PRO_5043887291" evidence="1">
    <location>
        <begin position="44"/>
        <end position="354"/>
    </location>
</feature>
<accession>A0AAV4I1P7</accession>
<dbReference type="PANTHER" id="PTHR45985:SF3">
    <property type="entry name" value="CHITIN DEACETYLASE-LIKE 4"/>
    <property type="match status" value="1"/>
</dbReference>